<proteinExistence type="predicted"/>
<keyword evidence="2" id="KW-0472">Membrane</keyword>
<name>A0ABR2LF02_9ASPA</name>
<evidence type="ECO:0000313" key="3">
    <source>
        <dbReference type="EMBL" id="KAK8939585.1"/>
    </source>
</evidence>
<sequence>MALKPSPSLPLADKTYPHRDSPESPDCHSDHYLMALLCPPCQQHALTFVSAIPKDSSSSNRQLLIHGEEGFLFSMLVYSSFSPHQCIHIPFARLFLLFYICFYTWRCRRASDLDSFLTVFRLPCDLSRLFTS</sequence>
<evidence type="ECO:0000313" key="4">
    <source>
        <dbReference type="Proteomes" id="UP001412067"/>
    </source>
</evidence>
<gene>
    <name evidence="3" type="ORF">KSP40_PGU015250</name>
</gene>
<evidence type="ECO:0000256" key="2">
    <source>
        <dbReference type="SAM" id="Phobius"/>
    </source>
</evidence>
<accession>A0ABR2LF02</accession>
<evidence type="ECO:0000256" key="1">
    <source>
        <dbReference type="SAM" id="MobiDB-lite"/>
    </source>
</evidence>
<dbReference type="Proteomes" id="UP001412067">
    <property type="component" value="Unassembled WGS sequence"/>
</dbReference>
<dbReference type="EMBL" id="JBBWWR010000020">
    <property type="protein sequence ID" value="KAK8939585.1"/>
    <property type="molecule type" value="Genomic_DNA"/>
</dbReference>
<feature type="region of interest" description="Disordered" evidence="1">
    <location>
        <begin position="1"/>
        <end position="23"/>
    </location>
</feature>
<keyword evidence="2" id="KW-0812">Transmembrane</keyword>
<keyword evidence="2" id="KW-1133">Transmembrane helix</keyword>
<feature type="transmembrane region" description="Helical" evidence="2">
    <location>
        <begin position="87"/>
        <end position="105"/>
    </location>
</feature>
<comment type="caution">
    <text evidence="3">The sequence shown here is derived from an EMBL/GenBank/DDBJ whole genome shotgun (WGS) entry which is preliminary data.</text>
</comment>
<protein>
    <submittedName>
        <fullName evidence="3">Uncharacterized protein</fullName>
    </submittedName>
</protein>
<organism evidence="3 4">
    <name type="scientific">Platanthera guangdongensis</name>
    <dbReference type="NCBI Taxonomy" id="2320717"/>
    <lineage>
        <taxon>Eukaryota</taxon>
        <taxon>Viridiplantae</taxon>
        <taxon>Streptophyta</taxon>
        <taxon>Embryophyta</taxon>
        <taxon>Tracheophyta</taxon>
        <taxon>Spermatophyta</taxon>
        <taxon>Magnoliopsida</taxon>
        <taxon>Liliopsida</taxon>
        <taxon>Asparagales</taxon>
        <taxon>Orchidaceae</taxon>
        <taxon>Orchidoideae</taxon>
        <taxon>Orchideae</taxon>
        <taxon>Orchidinae</taxon>
        <taxon>Platanthera</taxon>
    </lineage>
</organism>
<reference evidence="3 4" key="1">
    <citation type="journal article" date="2022" name="Nat. Plants">
        <title>Genomes of leafy and leafless Platanthera orchids illuminate the evolution of mycoheterotrophy.</title>
        <authorList>
            <person name="Li M.H."/>
            <person name="Liu K.W."/>
            <person name="Li Z."/>
            <person name="Lu H.C."/>
            <person name="Ye Q.L."/>
            <person name="Zhang D."/>
            <person name="Wang J.Y."/>
            <person name="Li Y.F."/>
            <person name="Zhong Z.M."/>
            <person name="Liu X."/>
            <person name="Yu X."/>
            <person name="Liu D.K."/>
            <person name="Tu X.D."/>
            <person name="Liu B."/>
            <person name="Hao Y."/>
            <person name="Liao X.Y."/>
            <person name="Jiang Y.T."/>
            <person name="Sun W.H."/>
            <person name="Chen J."/>
            <person name="Chen Y.Q."/>
            <person name="Ai Y."/>
            <person name="Zhai J.W."/>
            <person name="Wu S.S."/>
            <person name="Zhou Z."/>
            <person name="Hsiao Y.Y."/>
            <person name="Wu W.L."/>
            <person name="Chen Y.Y."/>
            <person name="Lin Y.F."/>
            <person name="Hsu J.L."/>
            <person name="Li C.Y."/>
            <person name="Wang Z.W."/>
            <person name="Zhao X."/>
            <person name="Zhong W.Y."/>
            <person name="Ma X.K."/>
            <person name="Ma L."/>
            <person name="Huang J."/>
            <person name="Chen G.Z."/>
            <person name="Huang M.Z."/>
            <person name="Huang L."/>
            <person name="Peng D.H."/>
            <person name="Luo Y.B."/>
            <person name="Zou S.Q."/>
            <person name="Chen S.P."/>
            <person name="Lan S."/>
            <person name="Tsai W.C."/>
            <person name="Van de Peer Y."/>
            <person name="Liu Z.J."/>
        </authorList>
    </citation>
    <scope>NUCLEOTIDE SEQUENCE [LARGE SCALE GENOMIC DNA]</scope>
    <source>
        <strain evidence="3">Lor288</strain>
    </source>
</reference>
<keyword evidence="4" id="KW-1185">Reference proteome</keyword>